<dbReference type="PANTHER" id="PTHR28244:SF1">
    <property type="entry name" value="RNA POLYMERASE I-SPECIFIC TRANSCRIPTION INITIATION FACTOR RRN11"/>
    <property type="match status" value="1"/>
</dbReference>
<evidence type="ECO:0000313" key="2">
    <source>
        <dbReference type="EMBL" id="KIK04643.1"/>
    </source>
</evidence>
<dbReference type="InterPro" id="IPR007224">
    <property type="entry name" value="TIF_Rrn11"/>
</dbReference>
<sequence>MMSSDSVHVFLFSSLDSKNPLTARKVHIRRLYDILQLSLQRNDFLRAKRAWAILARCKEMNWKSMWTTGLELLGEGVDSACTPRRLDYLRSMMLQHPDEREAILQELIFYLVLSGKCRDALDELELYLPSFPYQDNPVFHTYAGLISLYLAQPTADSADFNTALLRDAQSHIRNAHTLDPENIVAQAFLQKIHDYAKVDMPRQDSEDESAAGTRTTFQRKRPRV</sequence>
<dbReference type="PANTHER" id="PTHR28244">
    <property type="entry name" value="RNA POLYMERASE I-SPECIFIC TRANSCRIPTION INITIATION FACTOR RRN11"/>
    <property type="match status" value="1"/>
</dbReference>
<gene>
    <name evidence="2" type="ORF">K443DRAFT_404091</name>
</gene>
<dbReference type="AlphaFoldDB" id="A0A0C9Y9D9"/>
<keyword evidence="3" id="KW-1185">Reference proteome</keyword>
<dbReference type="Proteomes" id="UP000054477">
    <property type="component" value="Unassembled WGS sequence"/>
</dbReference>
<evidence type="ECO:0000256" key="1">
    <source>
        <dbReference type="SAM" id="MobiDB-lite"/>
    </source>
</evidence>
<dbReference type="GO" id="GO:0070860">
    <property type="term" value="C:RNA polymerase I core factor complex"/>
    <property type="evidence" value="ECO:0007669"/>
    <property type="project" value="TreeGrafter"/>
</dbReference>
<organism evidence="2 3">
    <name type="scientific">Laccaria amethystina LaAM-08-1</name>
    <dbReference type="NCBI Taxonomy" id="1095629"/>
    <lineage>
        <taxon>Eukaryota</taxon>
        <taxon>Fungi</taxon>
        <taxon>Dikarya</taxon>
        <taxon>Basidiomycota</taxon>
        <taxon>Agaricomycotina</taxon>
        <taxon>Agaricomycetes</taxon>
        <taxon>Agaricomycetidae</taxon>
        <taxon>Agaricales</taxon>
        <taxon>Agaricineae</taxon>
        <taxon>Hydnangiaceae</taxon>
        <taxon>Laccaria</taxon>
    </lineage>
</organism>
<reference evidence="3" key="2">
    <citation type="submission" date="2015-01" db="EMBL/GenBank/DDBJ databases">
        <title>Evolutionary Origins and Diversification of the Mycorrhizal Mutualists.</title>
        <authorList>
            <consortium name="DOE Joint Genome Institute"/>
            <consortium name="Mycorrhizal Genomics Consortium"/>
            <person name="Kohler A."/>
            <person name="Kuo A."/>
            <person name="Nagy L.G."/>
            <person name="Floudas D."/>
            <person name="Copeland A."/>
            <person name="Barry K.W."/>
            <person name="Cichocki N."/>
            <person name="Veneault-Fourrey C."/>
            <person name="LaButti K."/>
            <person name="Lindquist E.A."/>
            <person name="Lipzen A."/>
            <person name="Lundell T."/>
            <person name="Morin E."/>
            <person name="Murat C."/>
            <person name="Riley R."/>
            <person name="Ohm R."/>
            <person name="Sun H."/>
            <person name="Tunlid A."/>
            <person name="Henrissat B."/>
            <person name="Grigoriev I.V."/>
            <person name="Hibbett D.S."/>
            <person name="Martin F."/>
        </authorList>
    </citation>
    <scope>NUCLEOTIDE SEQUENCE [LARGE SCALE GENOMIC DNA]</scope>
    <source>
        <strain evidence="3">LaAM-08-1</strain>
    </source>
</reference>
<dbReference type="STRING" id="1095629.A0A0C9Y9D9"/>
<dbReference type="GO" id="GO:0001181">
    <property type="term" value="F:RNA polymerase I general transcription initiation factor activity"/>
    <property type="evidence" value="ECO:0007669"/>
    <property type="project" value="InterPro"/>
</dbReference>
<evidence type="ECO:0000313" key="3">
    <source>
        <dbReference type="Proteomes" id="UP000054477"/>
    </source>
</evidence>
<name>A0A0C9Y9D9_9AGAR</name>
<dbReference type="Pfam" id="PF04090">
    <property type="entry name" value="Rrn11"/>
    <property type="match status" value="1"/>
</dbReference>
<feature type="region of interest" description="Disordered" evidence="1">
    <location>
        <begin position="200"/>
        <end position="224"/>
    </location>
</feature>
<dbReference type="OrthoDB" id="2159786at2759"/>
<proteinExistence type="predicted"/>
<evidence type="ECO:0008006" key="4">
    <source>
        <dbReference type="Google" id="ProtNLM"/>
    </source>
</evidence>
<protein>
    <recommendedName>
        <fullName evidence="4">ER membrane protein complex subunit 2</fullName>
    </recommendedName>
</protein>
<dbReference type="InterPro" id="IPR053029">
    <property type="entry name" value="RNA_pol_I-specific_init_factor"/>
</dbReference>
<dbReference type="GO" id="GO:0001164">
    <property type="term" value="F:RNA polymerase I core promoter sequence-specific DNA binding"/>
    <property type="evidence" value="ECO:0007669"/>
    <property type="project" value="InterPro"/>
</dbReference>
<dbReference type="HOGENOM" id="CLU_081658_0_0_1"/>
<accession>A0A0C9Y9D9</accession>
<dbReference type="GO" id="GO:0042790">
    <property type="term" value="P:nucleolar large rRNA transcription by RNA polymerase I"/>
    <property type="evidence" value="ECO:0007669"/>
    <property type="project" value="TreeGrafter"/>
</dbReference>
<dbReference type="GO" id="GO:0017025">
    <property type="term" value="F:TBP-class protein binding"/>
    <property type="evidence" value="ECO:0007669"/>
    <property type="project" value="TreeGrafter"/>
</dbReference>
<reference evidence="2 3" key="1">
    <citation type="submission" date="2014-04" db="EMBL/GenBank/DDBJ databases">
        <authorList>
            <consortium name="DOE Joint Genome Institute"/>
            <person name="Kuo A."/>
            <person name="Kohler A."/>
            <person name="Nagy L.G."/>
            <person name="Floudas D."/>
            <person name="Copeland A."/>
            <person name="Barry K.W."/>
            <person name="Cichocki N."/>
            <person name="Veneault-Fourrey C."/>
            <person name="LaButti K."/>
            <person name="Lindquist E.A."/>
            <person name="Lipzen A."/>
            <person name="Lundell T."/>
            <person name="Morin E."/>
            <person name="Murat C."/>
            <person name="Sun H."/>
            <person name="Tunlid A."/>
            <person name="Henrissat B."/>
            <person name="Grigoriev I.V."/>
            <person name="Hibbett D.S."/>
            <person name="Martin F."/>
            <person name="Nordberg H.P."/>
            <person name="Cantor M.N."/>
            <person name="Hua S.X."/>
        </authorList>
    </citation>
    <scope>NUCLEOTIDE SEQUENCE [LARGE SCALE GENOMIC DNA]</scope>
    <source>
        <strain evidence="2 3">LaAM-08-1</strain>
    </source>
</reference>
<dbReference type="EMBL" id="KN838567">
    <property type="protein sequence ID" value="KIK04643.1"/>
    <property type="molecule type" value="Genomic_DNA"/>
</dbReference>